<name>A0A6J7XFG0_9CAUD</name>
<protein>
    <recommendedName>
        <fullName evidence="1">DUF3846 domain-containing protein</fullName>
    </recommendedName>
</protein>
<dbReference type="InterPro" id="IPR024559">
    <property type="entry name" value="DUF3846"/>
</dbReference>
<evidence type="ECO:0000313" key="3">
    <source>
        <dbReference type="EMBL" id="CAB4184169.1"/>
    </source>
</evidence>
<dbReference type="EMBL" id="LR798393">
    <property type="protein sequence ID" value="CAB5228786.1"/>
    <property type="molecule type" value="Genomic_DNA"/>
</dbReference>
<proteinExistence type="predicted"/>
<accession>A0A6J7XFG0</accession>
<organism evidence="5">
    <name type="scientific">uncultured Caudovirales phage</name>
    <dbReference type="NCBI Taxonomy" id="2100421"/>
    <lineage>
        <taxon>Viruses</taxon>
        <taxon>Duplodnaviria</taxon>
        <taxon>Heunggongvirae</taxon>
        <taxon>Uroviricota</taxon>
        <taxon>Caudoviricetes</taxon>
        <taxon>Peduoviridae</taxon>
        <taxon>Maltschvirus</taxon>
        <taxon>Maltschvirus maltsch</taxon>
    </lineage>
</organism>
<evidence type="ECO:0000313" key="2">
    <source>
        <dbReference type="EMBL" id="CAB4151387.1"/>
    </source>
</evidence>
<dbReference type="Pfam" id="PF12957">
    <property type="entry name" value="DUF3846"/>
    <property type="match status" value="1"/>
</dbReference>
<dbReference type="EMBL" id="LR796571">
    <property type="protein sequence ID" value="CAB4151387.1"/>
    <property type="molecule type" value="Genomic_DNA"/>
</dbReference>
<sequence>MSITACVLEAGVGGKVKPVFVDGLDDYQKIVGGYIEAVTAEFGDGLYVTMFCNEEGLLKDLEMNWVASALFMREIRGNVVLVRASDDDGVLGGDDVFDLPSSFIKWLNDKHLPRVAETYNESIMLGLMIQFALQENLMTPDEFSDFMESLDKYSSGEEITDELNEEMTKFIHMIMLRVEESSLAEAGDKLADEIYEYFKQEKNNGK</sequence>
<evidence type="ECO:0000313" key="4">
    <source>
        <dbReference type="EMBL" id="CAB4214550.1"/>
    </source>
</evidence>
<evidence type="ECO:0000313" key="5">
    <source>
        <dbReference type="EMBL" id="CAB5228786.1"/>
    </source>
</evidence>
<dbReference type="EMBL" id="LR797403">
    <property type="protein sequence ID" value="CAB4214550.1"/>
    <property type="molecule type" value="Genomic_DNA"/>
</dbReference>
<gene>
    <name evidence="3" type="ORF">UFOVP1099_40</name>
    <name evidence="4" type="ORF">UFOVP1460_45</name>
    <name evidence="5" type="ORF">UFOVP1548_36</name>
    <name evidence="2" type="ORF">UFOVP582_14</name>
</gene>
<feature type="domain" description="DUF3846" evidence="1">
    <location>
        <begin position="14"/>
        <end position="89"/>
    </location>
</feature>
<reference evidence="5" key="1">
    <citation type="submission" date="2020-05" db="EMBL/GenBank/DDBJ databases">
        <authorList>
            <person name="Chiriac C."/>
            <person name="Salcher M."/>
            <person name="Ghai R."/>
            <person name="Kavagutti S V."/>
        </authorList>
    </citation>
    <scope>NUCLEOTIDE SEQUENCE</scope>
</reference>
<dbReference type="EMBL" id="LR797057">
    <property type="protein sequence ID" value="CAB4184169.1"/>
    <property type="molecule type" value="Genomic_DNA"/>
</dbReference>
<evidence type="ECO:0000259" key="1">
    <source>
        <dbReference type="Pfam" id="PF12957"/>
    </source>
</evidence>